<comment type="caution">
    <text evidence="1">The sequence shown here is derived from an EMBL/GenBank/DDBJ whole genome shotgun (WGS) entry which is preliminary data.</text>
</comment>
<dbReference type="AlphaFoldDB" id="A0A4Q9GRE2"/>
<organism evidence="1 2">
    <name type="scientific">Hansschlegelia quercus</name>
    <dbReference type="NCBI Taxonomy" id="2528245"/>
    <lineage>
        <taxon>Bacteria</taxon>
        <taxon>Pseudomonadati</taxon>
        <taxon>Pseudomonadota</taxon>
        <taxon>Alphaproteobacteria</taxon>
        <taxon>Hyphomicrobiales</taxon>
        <taxon>Methylopilaceae</taxon>
        <taxon>Hansschlegelia</taxon>
    </lineage>
</organism>
<protein>
    <submittedName>
        <fullName evidence="1">Uncharacterized protein</fullName>
    </submittedName>
</protein>
<keyword evidence="2" id="KW-1185">Reference proteome</keyword>
<name>A0A4Q9GRE2_9HYPH</name>
<dbReference type="Proteomes" id="UP000291613">
    <property type="component" value="Unassembled WGS sequence"/>
</dbReference>
<gene>
    <name evidence="1" type="ORF">EYR15_03450</name>
</gene>
<dbReference type="EMBL" id="SIUB01000001">
    <property type="protein sequence ID" value="TBN55364.1"/>
    <property type="molecule type" value="Genomic_DNA"/>
</dbReference>
<sequence length="81" mass="8663">MATETIHIFQAWSAGKGNRLRAEAPIRFKSAAEAKGRAERGAEKFAGVVAISQVVDVDTGEVDENATVLFRAGRTPAEFGE</sequence>
<proteinExistence type="predicted"/>
<evidence type="ECO:0000313" key="1">
    <source>
        <dbReference type="EMBL" id="TBN55364.1"/>
    </source>
</evidence>
<dbReference type="OrthoDB" id="7220707at2"/>
<evidence type="ECO:0000313" key="2">
    <source>
        <dbReference type="Proteomes" id="UP000291613"/>
    </source>
</evidence>
<accession>A0A4Q9GRE2</accession>
<reference evidence="1 2" key="1">
    <citation type="submission" date="2019-02" db="EMBL/GenBank/DDBJ databases">
        <title>Hansschlegelia quercus sp. nov., a novel methylotrophic bacterium from buds of oak (Quercus robur L.).</title>
        <authorList>
            <person name="Agafonova N.V."/>
            <person name="Kaparullina E.N."/>
            <person name="Grouzdev D.S."/>
            <person name="Doronina N.V."/>
        </authorList>
    </citation>
    <scope>NUCLEOTIDE SEQUENCE [LARGE SCALE GENOMIC DNA]</scope>
    <source>
        <strain evidence="1 2">Dub</strain>
    </source>
</reference>